<proteinExistence type="predicted"/>
<name>A0A176WNN4_MARPO</name>
<evidence type="ECO:0000313" key="3">
    <source>
        <dbReference type="EMBL" id="OAE34760.1"/>
    </source>
</evidence>
<organism evidence="3 4">
    <name type="scientific">Marchantia polymorpha subsp. ruderalis</name>
    <dbReference type="NCBI Taxonomy" id="1480154"/>
    <lineage>
        <taxon>Eukaryota</taxon>
        <taxon>Viridiplantae</taxon>
        <taxon>Streptophyta</taxon>
        <taxon>Embryophyta</taxon>
        <taxon>Marchantiophyta</taxon>
        <taxon>Marchantiopsida</taxon>
        <taxon>Marchantiidae</taxon>
        <taxon>Marchantiales</taxon>
        <taxon>Marchantiaceae</taxon>
        <taxon>Marchantia</taxon>
    </lineage>
</organism>
<reference evidence="3 4" key="1">
    <citation type="submission" date="2016-03" db="EMBL/GenBank/DDBJ databases">
        <title>Mechanisms controlling the formation of the plant cell surface in tip-growing cells are functionally conserved among land plants.</title>
        <authorList>
            <person name="Honkanen S."/>
            <person name="Jones V.A."/>
            <person name="Morieri G."/>
            <person name="Champion C."/>
            <person name="Hetherington A.J."/>
            <person name="Kelly S."/>
            <person name="Saint-Marcoux D."/>
            <person name="Proust H."/>
            <person name="Prescott H."/>
            <person name="Dolan L."/>
        </authorList>
    </citation>
    <scope>NUCLEOTIDE SEQUENCE [LARGE SCALE GENOMIC DNA]</scope>
    <source>
        <strain evidence="4">cv. Tak-1 and cv. Tak-2</strain>
        <tissue evidence="3">Whole gametophyte</tissue>
    </source>
</reference>
<dbReference type="EMBL" id="AP019868">
    <property type="protein sequence ID" value="BBN04905.1"/>
    <property type="molecule type" value="Genomic_DNA"/>
</dbReference>
<feature type="compositionally biased region" description="Basic residues" evidence="1">
    <location>
        <begin position="109"/>
        <end position="128"/>
    </location>
</feature>
<feature type="region of interest" description="Disordered" evidence="1">
    <location>
        <begin position="108"/>
        <end position="146"/>
    </location>
</feature>
<sequence>MAVGAHDHLDTYPHWFLPVPRHTLLSAYISSYWSELESKQQKNNVVEARSDLRFGGQSAKENPVQVERECGVRFAFARSGTGRTVRKSLGGADHARRKCGRRTFLSTRTVKKTKERKRKEKKSIKKRRAERDHNIPSRNEEMAPVDIRLHMRAGRTRDGGKRRIAV</sequence>
<dbReference type="AlphaFoldDB" id="A0A176WNN4"/>
<reference evidence="5" key="3">
    <citation type="journal article" date="2020" name="Curr. Biol.">
        <title>Chromatin organization in early land plants reveals an ancestral association between H3K27me3, transposons, and constitutive heterochromatin.</title>
        <authorList>
            <person name="Montgomery S.A."/>
            <person name="Tanizawa Y."/>
            <person name="Galik B."/>
            <person name="Wang N."/>
            <person name="Ito T."/>
            <person name="Mochizuki T."/>
            <person name="Akimcheva S."/>
            <person name="Bowman J.L."/>
            <person name="Cognat V."/>
            <person name="Marechal-Drouard L."/>
            <person name="Ekker H."/>
            <person name="Hong S.F."/>
            <person name="Kohchi T."/>
            <person name="Lin S.S."/>
            <person name="Liu L.D."/>
            <person name="Nakamura Y."/>
            <person name="Valeeva L.R."/>
            <person name="Shakirov E.V."/>
            <person name="Shippen D.E."/>
            <person name="Wei W.L."/>
            <person name="Yagura M."/>
            <person name="Yamaoka S."/>
            <person name="Yamato K.T."/>
            <person name="Liu C."/>
            <person name="Berger F."/>
        </authorList>
    </citation>
    <scope>NUCLEOTIDE SEQUENCE [LARGE SCALE GENOMIC DNA]</scope>
    <source>
        <strain evidence="5">Tak-1</strain>
    </source>
</reference>
<evidence type="ECO:0000313" key="5">
    <source>
        <dbReference type="Proteomes" id="UP001162541"/>
    </source>
</evidence>
<keyword evidence="4" id="KW-1185">Reference proteome</keyword>
<dbReference type="Proteomes" id="UP000077202">
    <property type="component" value="Unassembled WGS sequence"/>
</dbReference>
<evidence type="ECO:0000313" key="2">
    <source>
        <dbReference type="EMBL" id="BBN04905.1"/>
    </source>
</evidence>
<accession>A0A176WNN4</accession>
<protein>
    <submittedName>
        <fullName evidence="3">Uncharacterized protein</fullName>
    </submittedName>
</protein>
<dbReference type="Proteomes" id="UP001162541">
    <property type="component" value="Chromosome 3"/>
</dbReference>
<reference evidence="2" key="2">
    <citation type="journal article" date="2019" name="Curr. Biol.">
        <title>Chromatin organization in early land plants reveals an ancestral association between H3K27me3, transposons, and constitutive heterochromatin.</title>
        <authorList>
            <person name="Montgomery S.A."/>
            <person name="Tanizawa Y."/>
            <person name="Galik B."/>
            <person name="Wang N."/>
            <person name="Ito T."/>
            <person name="Mochizuki T."/>
            <person name="Akimcheva S."/>
            <person name="Bowman J."/>
            <person name="Cognat V."/>
            <person name="Drouard L."/>
            <person name="Ekker H."/>
            <person name="Houng S."/>
            <person name="Kohchi T."/>
            <person name="Lin S."/>
            <person name="Liu L.D."/>
            <person name="Nakamura Y."/>
            <person name="Valeeva L.R."/>
            <person name="Shakirov E.V."/>
            <person name="Shippen D.E."/>
            <person name="Wei W."/>
            <person name="Yagura M."/>
            <person name="Yamaoka S."/>
            <person name="Yamato K.T."/>
            <person name="Liu C."/>
            <person name="Berger F."/>
        </authorList>
    </citation>
    <scope>NUCLEOTIDE SEQUENCE [LARGE SCALE GENOMIC DNA]</scope>
    <source>
        <strain evidence="2">Tak-1</strain>
    </source>
</reference>
<feature type="compositionally biased region" description="Basic and acidic residues" evidence="1">
    <location>
        <begin position="129"/>
        <end position="141"/>
    </location>
</feature>
<dbReference type="EMBL" id="LVLJ01000312">
    <property type="protein sequence ID" value="OAE34760.1"/>
    <property type="molecule type" value="Genomic_DNA"/>
</dbReference>
<evidence type="ECO:0000256" key="1">
    <source>
        <dbReference type="SAM" id="MobiDB-lite"/>
    </source>
</evidence>
<evidence type="ECO:0000313" key="4">
    <source>
        <dbReference type="Proteomes" id="UP000077202"/>
    </source>
</evidence>
<gene>
    <name evidence="3" type="ORF">AXG93_2528s1260</name>
    <name evidence="2" type="ORF">Mp_3g08680</name>
</gene>